<reference evidence="3 4" key="1">
    <citation type="journal article" date="2018" name="BMC Genomics">
        <title>Genomic evidence for intraspecific hybridization in a clonal and extremely halotolerant yeast.</title>
        <authorList>
            <person name="Gostincar C."/>
            <person name="Stajich J.E."/>
            <person name="Zupancic J."/>
            <person name="Zalar P."/>
            <person name="Gunde-Cimerman N."/>
        </authorList>
    </citation>
    <scope>NUCLEOTIDE SEQUENCE [LARGE SCALE GENOMIC DNA]</scope>
    <source>
        <strain evidence="3 4">EXF-6656</strain>
    </source>
</reference>
<evidence type="ECO:0000313" key="3">
    <source>
        <dbReference type="EMBL" id="RMX78096.1"/>
    </source>
</evidence>
<comment type="caution">
    <text evidence="3">The sequence shown here is derived from an EMBL/GenBank/DDBJ whole genome shotgun (WGS) entry which is preliminary data.</text>
</comment>
<keyword evidence="2" id="KW-1133">Transmembrane helix</keyword>
<feature type="region of interest" description="Disordered" evidence="1">
    <location>
        <begin position="60"/>
        <end position="101"/>
    </location>
</feature>
<name>A0A3M6WIK3_HORWE</name>
<dbReference type="OrthoDB" id="2014058at2759"/>
<keyword evidence="2" id="KW-0472">Membrane</keyword>
<dbReference type="Pfam" id="PF05821">
    <property type="entry name" value="NDUF_B8"/>
    <property type="match status" value="1"/>
</dbReference>
<organism evidence="3 4">
    <name type="scientific">Hortaea werneckii</name>
    <name type="common">Black yeast</name>
    <name type="synonym">Cladosporium werneckii</name>
    <dbReference type="NCBI Taxonomy" id="91943"/>
    <lineage>
        <taxon>Eukaryota</taxon>
        <taxon>Fungi</taxon>
        <taxon>Dikarya</taxon>
        <taxon>Ascomycota</taxon>
        <taxon>Pezizomycotina</taxon>
        <taxon>Dothideomycetes</taxon>
        <taxon>Dothideomycetidae</taxon>
        <taxon>Mycosphaerellales</taxon>
        <taxon>Teratosphaeriaceae</taxon>
        <taxon>Hortaea</taxon>
    </lineage>
</organism>
<dbReference type="PANTHER" id="PTHR12840">
    <property type="entry name" value="NADH-UBIQUINONE OXIDOREDUCTASE ASHI SUBUNIT"/>
    <property type="match status" value="1"/>
</dbReference>
<feature type="region of interest" description="Disordered" evidence="1">
    <location>
        <begin position="1"/>
        <end position="21"/>
    </location>
</feature>
<proteinExistence type="predicted"/>
<feature type="compositionally biased region" description="Basic and acidic residues" evidence="1">
    <location>
        <begin position="1"/>
        <end position="10"/>
    </location>
</feature>
<gene>
    <name evidence="3" type="ORF">D0869_09357</name>
</gene>
<sequence length="214" mass="23587">MVLAIEDRLSTHHPSVPPTPIMASMRSLLRLAPRAHIARPATTTPRTLPIAQQQRTFMFQSHAADDRKKAQEAEEASEDLAGGNEDPNMNGNYPDPTLTSALPVKRQFRDPYADWWDPQERRNYGETVHEDNDVLGVFSTEAYTHFSTGWGGVLMGSFIATVGALCGIVYNYYPDRASVPRTYPGGLEAELGGPEAPRAAMTEADMRAIIEGDK</sequence>
<feature type="transmembrane region" description="Helical" evidence="2">
    <location>
        <begin position="149"/>
        <end position="173"/>
    </location>
</feature>
<dbReference type="AlphaFoldDB" id="A0A3M6WIK3"/>
<evidence type="ECO:0000256" key="2">
    <source>
        <dbReference type="SAM" id="Phobius"/>
    </source>
</evidence>
<dbReference type="Proteomes" id="UP000281245">
    <property type="component" value="Unassembled WGS sequence"/>
</dbReference>
<evidence type="ECO:0000256" key="1">
    <source>
        <dbReference type="SAM" id="MobiDB-lite"/>
    </source>
</evidence>
<dbReference type="VEuPathDB" id="FungiDB:BTJ68_14768"/>
<accession>A0A3M6WIK3</accession>
<feature type="compositionally biased region" description="Basic and acidic residues" evidence="1">
    <location>
        <begin position="63"/>
        <end position="72"/>
    </location>
</feature>
<dbReference type="EMBL" id="QWIJ01000871">
    <property type="protein sequence ID" value="RMX78096.1"/>
    <property type="molecule type" value="Genomic_DNA"/>
</dbReference>
<keyword evidence="2" id="KW-0812">Transmembrane</keyword>
<dbReference type="PANTHER" id="PTHR12840:SF1">
    <property type="entry name" value="NADH DEHYDROGENASE [UBIQUINONE] 1 BETA SUBCOMPLEX SUBUNIT 8, MITOCHONDRIAL"/>
    <property type="match status" value="1"/>
</dbReference>
<dbReference type="GO" id="GO:0005739">
    <property type="term" value="C:mitochondrion"/>
    <property type="evidence" value="ECO:0007669"/>
    <property type="project" value="InterPro"/>
</dbReference>
<protein>
    <submittedName>
        <fullName evidence="3">Uncharacterized protein</fullName>
    </submittedName>
</protein>
<dbReference type="InterPro" id="IPR008699">
    <property type="entry name" value="NDUFB8"/>
</dbReference>
<evidence type="ECO:0000313" key="4">
    <source>
        <dbReference type="Proteomes" id="UP000281245"/>
    </source>
</evidence>